<evidence type="ECO:0000313" key="1">
    <source>
        <dbReference type="EMBL" id="MBQ0959933.1"/>
    </source>
</evidence>
<comment type="caution">
    <text evidence="1">The sequence shown here is derived from an EMBL/GenBank/DDBJ whole genome shotgun (WGS) entry which is preliminary data.</text>
</comment>
<accession>A0A940YQ40</accession>
<dbReference type="GO" id="GO:0005506">
    <property type="term" value="F:iron ion binding"/>
    <property type="evidence" value="ECO:0007669"/>
    <property type="project" value="InterPro"/>
</dbReference>
<dbReference type="EMBL" id="JAGQDE010000011">
    <property type="protein sequence ID" value="MBQ0959933.1"/>
    <property type="molecule type" value="Genomic_DNA"/>
</dbReference>
<dbReference type="GO" id="GO:0016705">
    <property type="term" value="F:oxidoreductase activity, acting on paired donors, with incorporation or reduction of molecular oxygen"/>
    <property type="evidence" value="ECO:0007669"/>
    <property type="project" value="InterPro"/>
</dbReference>
<evidence type="ECO:0008006" key="3">
    <source>
        <dbReference type="Google" id="ProtNLM"/>
    </source>
</evidence>
<organism evidence="1 2">
    <name type="scientific">Ideonella aquatica</name>
    <dbReference type="NCBI Taxonomy" id="2824119"/>
    <lineage>
        <taxon>Bacteria</taxon>
        <taxon>Pseudomonadati</taxon>
        <taxon>Pseudomonadota</taxon>
        <taxon>Betaproteobacteria</taxon>
        <taxon>Burkholderiales</taxon>
        <taxon>Sphaerotilaceae</taxon>
        <taxon>Ideonella</taxon>
    </lineage>
</organism>
<dbReference type="RefSeq" id="WP_210802614.1">
    <property type="nucleotide sequence ID" value="NZ_JAGQDE010000011.1"/>
</dbReference>
<keyword evidence="2" id="KW-1185">Reference proteome</keyword>
<dbReference type="AlphaFoldDB" id="A0A940YQ40"/>
<dbReference type="GO" id="GO:0004497">
    <property type="term" value="F:monooxygenase activity"/>
    <property type="evidence" value="ECO:0007669"/>
    <property type="project" value="InterPro"/>
</dbReference>
<dbReference type="Proteomes" id="UP000678374">
    <property type="component" value="Unassembled WGS sequence"/>
</dbReference>
<reference evidence="1" key="1">
    <citation type="submission" date="2021-04" db="EMBL/GenBank/DDBJ databases">
        <title>The genome sequence of Ideonella sp. 4Y11.</title>
        <authorList>
            <person name="Liu Y."/>
        </authorList>
    </citation>
    <scope>NUCLEOTIDE SEQUENCE</scope>
    <source>
        <strain evidence="1">4Y11</strain>
    </source>
</reference>
<proteinExistence type="predicted"/>
<dbReference type="GO" id="GO:0020037">
    <property type="term" value="F:heme binding"/>
    <property type="evidence" value="ECO:0007669"/>
    <property type="project" value="InterPro"/>
</dbReference>
<gene>
    <name evidence="1" type="ORF">KAK06_13350</name>
</gene>
<name>A0A940YQ40_9BURK</name>
<protein>
    <recommendedName>
        <fullName evidence="3">Cytochrome P450</fullName>
    </recommendedName>
</protein>
<evidence type="ECO:0000313" key="2">
    <source>
        <dbReference type="Proteomes" id="UP000678374"/>
    </source>
</evidence>
<dbReference type="Gene3D" id="1.10.630.10">
    <property type="entry name" value="Cytochrome P450"/>
    <property type="match status" value="1"/>
</dbReference>
<sequence>MRRHDRPPFDANRLLECLNQLPSDQLDEERNRRFFDHWCDPDDHPALITALRSDPCYSLPSRVHRRDDPAPPLGDRPPQGFRRVWLITDVQDIQHALTQPQHFSNLPYAELGGGAFLLARDPSAGPEHAEQQAFVRQLLQCQPSVLWAQAAERAVEQSALLALTQDDFDLAAWAGQAALRYMGIVFGFGFQDHGLLERSAQATYRALQYVAIGRHFVSEPATVPEGQRAVAALITRISALVEEYDSLRRAARRFGPPDLARTPVGVQPLDHLSLQLLGQPLLRQLPEVASPLSGHDRAMVCAMLIAGTLGNLQTAVCQVVDQLLTPGQAPRLAELREMSAAALAAQVADLVAQQPPLPVLPRRTIGAQQLPTGTRIPDGDDCLLLLDVARHVEQARAQVCAHAWGHTAHGQAAHPCLGKDLALPLITALVKRVLHLPGLARRIDPLTGDDFPMQRLWGVACTQLPLTYKRVRSRAQRNLIVSMRVKSPRAEHVAQLRRLIAAAVPRIEHLLTSFGGVHFAWFEFSDDDTQLILRTIYNGELEPYLYHFALRAGDLFDGLFEHLEDAPPHPVSAFPEEFIATVKRFNRAPLAGYLYSAYPNRDVPMCRR</sequence>
<dbReference type="SUPFAM" id="SSF48264">
    <property type="entry name" value="Cytochrome P450"/>
    <property type="match status" value="1"/>
</dbReference>
<dbReference type="InterPro" id="IPR036396">
    <property type="entry name" value="Cyt_P450_sf"/>
</dbReference>